<organism evidence="1 2">
    <name type="scientific">Chaenocephalus aceratus</name>
    <name type="common">Blackfin icefish</name>
    <name type="synonym">Chaenichthys aceratus</name>
    <dbReference type="NCBI Taxonomy" id="36190"/>
    <lineage>
        <taxon>Eukaryota</taxon>
        <taxon>Metazoa</taxon>
        <taxon>Chordata</taxon>
        <taxon>Craniata</taxon>
        <taxon>Vertebrata</taxon>
        <taxon>Euteleostomi</taxon>
        <taxon>Actinopterygii</taxon>
        <taxon>Neopterygii</taxon>
        <taxon>Teleostei</taxon>
        <taxon>Neoteleostei</taxon>
        <taxon>Acanthomorphata</taxon>
        <taxon>Eupercaria</taxon>
        <taxon>Perciformes</taxon>
        <taxon>Notothenioidei</taxon>
        <taxon>Channichthyidae</taxon>
        <taxon>Chaenocephalus</taxon>
    </lineage>
</organism>
<evidence type="ECO:0000313" key="1">
    <source>
        <dbReference type="EMBL" id="KAI4817571.1"/>
    </source>
</evidence>
<comment type="caution">
    <text evidence="1">The sequence shown here is derived from an EMBL/GenBank/DDBJ whole genome shotgun (WGS) entry which is preliminary data.</text>
</comment>
<reference evidence="1" key="1">
    <citation type="submission" date="2022-05" db="EMBL/GenBank/DDBJ databases">
        <title>Chromosome-level genome of Chaenocephalus aceratus.</title>
        <authorList>
            <person name="Park H."/>
        </authorList>
    </citation>
    <scope>NUCLEOTIDE SEQUENCE</scope>
    <source>
        <strain evidence="1">KU_202001</strain>
    </source>
</reference>
<protein>
    <submittedName>
        <fullName evidence="1">Uncharacterized protein</fullName>
    </submittedName>
</protein>
<dbReference type="EMBL" id="CM043795">
    <property type="protein sequence ID" value="KAI4817571.1"/>
    <property type="molecule type" value="Genomic_DNA"/>
</dbReference>
<keyword evidence="2" id="KW-1185">Reference proteome</keyword>
<proteinExistence type="predicted"/>
<sequence>MRHPLPTASTSSNASTSEQRTGVSTGQRQTSSKIKRVYSDATPSFRGATWLFQPQAPRVRSYLAIPATGTPSERVFSLAGNTVTRKRSSLLPSHVDALVFLNANQKSGKVDVIVEDSE</sequence>
<gene>
    <name evidence="1" type="ORF">KUCAC02_010956</name>
</gene>
<evidence type="ECO:0000313" key="2">
    <source>
        <dbReference type="Proteomes" id="UP001057452"/>
    </source>
</evidence>
<dbReference type="Proteomes" id="UP001057452">
    <property type="component" value="Chromosome 11"/>
</dbReference>
<name>A0ACB9WVA9_CHAAC</name>
<accession>A0ACB9WVA9</accession>